<proteinExistence type="predicted"/>
<name>A0A840WI76_9ACTN</name>
<organism evidence="1 2">
    <name type="scientific">Nocardiopsis metallicus</name>
    <dbReference type="NCBI Taxonomy" id="179819"/>
    <lineage>
        <taxon>Bacteria</taxon>
        <taxon>Bacillati</taxon>
        <taxon>Actinomycetota</taxon>
        <taxon>Actinomycetes</taxon>
        <taxon>Streptosporangiales</taxon>
        <taxon>Nocardiopsidaceae</taxon>
        <taxon>Nocardiopsis</taxon>
    </lineage>
</organism>
<accession>A0A840WI76</accession>
<evidence type="ECO:0000313" key="2">
    <source>
        <dbReference type="Proteomes" id="UP000579647"/>
    </source>
</evidence>
<dbReference type="AlphaFoldDB" id="A0A840WI76"/>
<reference evidence="1 2" key="1">
    <citation type="submission" date="2020-08" db="EMBL/GenBank/DDBJ databases">
        <title>Sequencing the genomes of 1000 actinobacteria strains.</title>
        <authorList>
            <person name="Klenk H.-P."/>
        </authorList>
    </citation>
    <scope>NUCLEOTIDE SEQUENCE [LARGE SCALE GENOMIC DNA]</scope>
    <source>
        <strain evidence="1 2">DSM 44598</strain>
    </source>
</reference>
<gene>
    <name evidence="1" type="ORF">HNR07_006871</name>
</gene>
<evidence type="ECO:0000313" key="1">
    <source>
        <dbReference type="EMBL" id="MBB5495734.1"/>
    </source>
</evidence>
<keyword evidence="2" id="KW-1185">Reference proteome</keyword>
<sequence>MAAEPAEPEAGEWFLRYFAPGELDRLEQFPVRIPTGHEFGLLGLLGAWHTHVRRLREDLELADSDPSACGVHDLVTALVLRDFVDRGITTLGTERTAGVDAALADVDARFRSLTEEDDTERLALAEPEVEGRVAENWWWRRIPLSGPARRELDRIATREQEGRTEGH</sequence>
<protein>
    <submittedName>
        <fullName evidence="1">Uncharacterized protein</fullName>
    </submittedName>
</protein>
<dbReference type="RefSeq" id="WP_184371073.1">
    <property type="nucleotide sequence ID" value="NZ_BAAAKM010000028.1"/>
</dbReference>
<comment type="caution">
    <text evidence="1">The sequence shown here is derived from an EMBL/GenBank/DDBJ whole genome shotgun (WGS) entry which is preliminary data.</text>
</comment>
<dbReference type="Proteomes" id="UP000579647">
    <property type="component" value="Unassembled WGS sequence"/>
</dbReference>
<dbReference type="EMBL" id="JACHDO010000001">
    <property type="protein sequence ID" value="MBB5495734.1"/>
    <property type="molecule type" value="Genomic_DNA"/>
</dbReference>